<evidence type="ECO:0000313" key="2">
    <source>
        <dbReference type="Proteomes" id="UP000031623"/>
    </source>
</evidence>
<gene>
    <name evidence="1" type="ORF">THII_1055</name>
</gene>
<accession>A0A090AIS9</accession>
<proteinExistence type="predicted"/>
<sequence>MLSGSNNQIIAETEITALENTEIEVIQAEAMAAKKYQQAAEQNSATEFSQLIKIITN</sequence>
<dbReference type="AlphaFoldDB" id="A0A090AIS9"/>
<dbReference type="STRING" id="40754.THII_1055"/>
<reference evidence="1 2" key="1">
    <citation type="journal article" date="2014" name="ISME J.">
        <title>Ecophysiology of Thioploca ingrica as revealed by the complete genome sequence supplemented with proteomic evidence.</title>
        <authorList>
            <person name="Kojima H."/>
            <person name="Ogura Y."/>
            <person name="Yamamoto N."/>
            <person name="Togashi T."/>
            <person name="Mori H."/>
            <person name="Watanabe T."/>
            <person name="Nemoto F."/>
            <person name="Kurokawa K."/>
            <person name="Hayashi T."/>
            <person name="Fukui M."/>
        </authorList>
    </citation>
    <scope>NUCLEOTIDE SEQUENCE [LARGE SCALE GENOMIC DNA]</scope>
</reference>
<organism evidence="1 2">
    <name type="scientific">Thioploca ingrica</name>
    <dbReference type="NCBI Taxonomy" id="40754"/>
    <lineage>
        <taxon>Bacteria</taxon>
        <taxon>Pseudomonadati</taxon>
        <taxon>Pseudomonadota</taxon>
        <taxon>Gammaproteobacteria</taxon>
        <taxon>Thiotrichales</taxon>
        <taxon>Thiotrichaceae</taxon>
        <taxon>Thioploca</taxon>
    </lineage>
</organism>
<dbReference type="EMBL" id="AP014633">
    <property type="protein sequence ID" value="BAP55352.1"/>
    <property type="molecule type" value="Genomic_DNA"/>
</dbReference>
<dbReference type="HOGENOM" id="CLU_2995246_0_0_6"/>
<evidence type="ECO:0000313" key="1">
    <source>
        <dbReference type="EMBL" id="BAP55352.1"/>
    </source>
</evidence>
<keyword evidence="2" id="KW-1185">Reference proteome</keyword>
<protein>
    <submittedName>
        <fullName evidence="1">Uncharacterized protein</fullName>
    </submittedName>
</protein>
<name>A0A090AIS9_9GAMM</name>
<dbReference type="Proteomes" id="UP000031623">
    <property type="component" value="Chromosome"/>
</dbReference>
<dbReference type="KEGG" id="tig:THII_1055"/>